<evidence type="ECO:0008006" key="4">
    <source>
        <dbReference type="Google" id="ProtNLM"/>
    </source>
</evidence>
<gene>
    <name evidence="2" type="ORF">SAMN06295916_1521</name>
</gene>
<dbReference type="PANTHER" id="PTHR40400:SF1">
    <property type="entry name" value="SLR1512 PROTEIN"/>
    <property type="match status" value="1"/>
</dbReference>
<feature type="transmembrane region" description="Helical" evidence="1">
    <location>
        <begin position="231"/>
        <end position="254"/>
    </location>
</feature>
<dbReference type="AlphaFoldDB" id="A0A212U1T1"/>
<feature type="transmembrane region" description="Helical" evidence="1">
    <location>
        <begin position="290"/>
        <end position="313"/>
    </location>
</feature>
<feature type="transmembrane region" description="Helical" evidence="1">
    <location>
        <begin position="6"/>
        <end position="25"/>
    </location>
</feature>
<keyword evidence="1" id="KW-0812">Transmembrane</keyword>
<dbReference type="Proteomes" id="UP000197215">
    <property type="component" value="Unassembled WGS sequence"/>
</dbReference>
<dbReference type="EMBL" id="FYEX01000002">
    <property type="protein sequence ID" value="SNC72198.1"/>
    <property type="molecule type" value="Genomic_DNA"/>
</dbReference>
<feature type="transmembrane region" description="Helical" evidence="1">
    <location>
        <begin position="94"/>
        <end position="113"/>
    </location>
</feature>
<keyword evidence="3" id="KW-1185">Reference proteome</keyword>
<keyword evidence="1" id="KW-0472">Membrane</keyword>
<dbReference type="PANTHER" id="PTHR40400">
    <property type="entry name" value="SLR1512 PROTEIN"/>
    <property type="match status" value="1"/>
</dbReference>
<feature type="transmembrane region" description="Helical" evidence="1">
    <location>
        <begin position="125"/>
        <end position="146"/>
    </location>
</feature>
<evidence type="ECO:0000313" key="3">
    <source>
        <dbReference type="Proteomes" id="UP000197215"/>
    </source>
</evidence>
<accession>A0A212U1T1</accession>
<sequence>MNNFLDPAILFFVFGAFAGAVKSNLEIPQPIARFLSLYLLMALGLKGGFALNKSGFTVEIALALGLAIFLAVIIPLIGYAVLKTKLNNYDSAAIAATYGSVSAVTFITATQALDQSGIPFGGHMAAAMALMESPAIILAIILANKARAASFNAVEPIRISKVLHESFTDGAQLLLLGSMVVGLVSGDDGQKIMAPFSIDLFKGMLAFFLLDMGLMAAKNFGGLKGKPPITLIYALCSPLIHACLTLGLATLIGLPFGETILLMVLAASASYIAVPAVLRHALPEVNPALYMGMSLGITFPFNIILGIPLYIYLAKLAH</sequence>
<dbReference type="Pfam" id="PF05982">
    <property type="entry name" value="Sbt_1"/>
    <property type="match status" value="1"/>
</dbReference>
<feature type="transmembrane region" description="Helical" evidence="1">
    <location>
        <begin position="37"/>
        <end position="54"/>
    </location>
</feature>
<feature type="transmembrane region" description="Helical" evidence="1">
    <location>
        <begin position="260"/>
        <end position="278"/>
    </location>
</feature>
<keyword evidence="1" id="KW-1133">Transmembrane helix</keyword>
<evidence type="ECO:0000256" key="1">
    <source>
        <dbReference type="SAM" id="Phobius"/>
    </source>
</evidence>
<protein>
    <recommendedName>
        <fullName evidence="4">Sodium-dependent bicarbonate transport family permease</fullName>
    </recommendedName>
</protein>
<dbReference type="RefSeq" id="WP_088813453.1">
    <property type="nucleotide sequence ID" value="NZ_FYEX01000002.1"/>
</dbReference>
<reference evidence="3" key="1">
    <citation type="submission" date="2017-06" db="EMBL/GenBank/DDBJ databases">
        <authorList>
            <person name="Varghese N."/>
            <person name="Submissions S."/>
        </authorList>
    </citation>
    <scope>NUCLEOTIDE SEQUENCE [LARGE SCALE GENOMIC DNA]</scope>
    <source>
        <strain evidence="3">MWH-VicM1</strain>
    </source>
</reference>
<feature type="transmembrane region" description="Helical" evidence="1">
    <location>
        <begin position="60"/>
        <end position="82"/>
    </location>
</feature>
<proteinExistence type="predicted"/>
<organism evidence="2 3">
    <name type="scientific">Polynucleobacter victoriensis</name>
    <dbReference type="NCBI Taxonomy" id="2049319"/>
    <lineage>
        <taxon>Bacteria</taxon>
        <taxon>Pseudomonadati</taxon>
        <taxon>Pseudomonadota</taxon>
        <taxon>Betaproteobacteria</taxon>
        <taxon>Burkholderiales</taxon>
        <taxon>Burkholderiaceae</taxon>
        <taxon>Polynucleobacter</taxon>
    </lineage>
</organism>
<name>A0A212U1T1_9BURK</name>
<evidence type="ECO:0000313" key="2">
    <source>
        <dbReference type="EMBL" id="SNC72198.1"/>
    </source>
</evidence>
<dbReference type="OrthoDB" id="345121at2"/>
<dbReference type="InterPro" id="IPR010293">
    <property type="entry name" value="Sbt_1"/>
</dbReference>
<feature type="transmembrane region" description="Helical" evidence="1">
    <location>
        <begin position="192"/>
        <end position="210"/>
    </location>
</feature>